<protein>
    <submittedName>
        <fullName evidence="2">Uncharacterized protein</fullName>
    </submittedName>
</protein>
<feature type="region of interest" description="Disordered" evidence="1">
    <location>
        <begin position="326"/>
        <end position="360"/>
    </location>
</feature>
<accession>A0AAW0BY92</accession>
<sequence length="639" mass="70437">MEERRKNEQQVANNGQQRVQQARESKAFECKVWATSSYSAPIGAKLSREWTRNLSRVERLGQVESSRYLGGDIIVVGDNAALAVEPTIPFPRSLSSTNNDLLVNADVDDRRMITTFVTRVKENIYIVPKDTRNDALKGEHLGNAKRRPKWAPFGDRFRHTPGYTLREGEKLHYGQLVSGGNALEEVSANIENRAETDLRKDVDVDAEGLMQRRLMTRIHGAALIEDGVSEKRFLLLGWRKTAHLLTDRVAQPVPYAALDKNVDGRGNYLRESSLETMRGLNKKCTKTQFERATTTKMGRRRGGGGEPVIVGRWQRCAELSESSVRGGRRCIDSGGLPRPNYRSSHPTSSSSPPSPTLTQPTYVAGQPFTLPAPNPIPSSSFEYITAPSLLLLPSRLASNRATCSRSTVASVSREVRRQASSVCAVWFVDVGWGLQKSTPPRTTSEAAMLAPTEAAIAMTVVLLSLEPDAGTPRTVEVAVAINEDADAVDADETAEGGKEEALMKPERVPYPEEGAGLLDCALQELARAGEARVSARFVPVKEGVGESSSSVWRLVWRKIETKAKTGKEEMQRRRDGGETDTRGKRGEKKKKGIENRNSQSPNRTLVHKRLRVQPDHRAPIPALTAPATLSILAHRREAS</sequence>
<gene>
    <name evidence="2" type="ORF">R3P38DRAFT_2774360</name>
</gene>
<evidence type="ECO:0000313" key="3">
    <source>
        <dbReference type="Proteomes" id="UP001362999"/>
    </source>
</evidence>
<evidence type="ECO:0000256" key="1">
    <source>
        <dbReference type="SAM" id="MobiDB-lite"/>
    </source>
</evidence>
<comment type="caution">
    <text evidence="2">The sequence shown here is derived from an EMBL/GenBank/DDBJ whole genome shotgun (WGS) entry which is preliminary data.</text>
</comment>
<dbReference type="AlphaFoldDB" id="A0AAW0BY92"/>
<organism evidence="2 3">
    <name type="scientific">Favolaschia claudopus</name>
    <dbReference type="NCBI Taxonomy" id="2862362"/>
    <lineage>
        <taxon>Eukaryota</taxon>
        <taxon>Fungi</taxon>
        <taxon>Dikarya</taxon>
        <taxon>Basidiomycota</taxon>
        <taxon>Agaricomycotina</taxon>
        <taxon>Agaricomycetes</taxon>
        <taxon>Agaricomycetidae</taxon>
        <taxon>Agaricales</taxon>
        <taxon>Marasmiineae</taxon>
        <taxon>Mycenaceae</taxon>
        <taxon>Favolaschia</taxon>
    </lineage>
</organism>
<feature type="compositionally biased region" description="Polar residues" evidence="1">
    <location>
        <begin position="9"/>
        <end position="20"/>
    </location>
</feature>
<keyword evidence="3" id="KW-1185">Reference proteome</keyword>
<proteinExistence type="predicted"/>
<evidence type="ECO:0000313" key="2">
    <source>
        <dbReference type="EMBL" id="KAK7031892.1"/>
    </source>
</evidence>
<dbReference type="EMBL" id="JAWWNJ010000024">
    <property type="protein sequence ID" value="KAK7031892.1"/>
    <property type="molecule type" value="Genomic_DNA"/>
</dbReference>
<name>A0AAW0BY92_9AGAR</name>
<reference evidence="2 3" key="1">
    <citation type="journal article" date="2024" name="J Genomics">
        <title>Draft genome sequencing and assembly of Favolaschia claudopus CIRM-BRFM 2984 isolated from oak limbs.</title>
        <authorList>
            <person name="Navarro D."/>
            <person name="Drula E."/>
            <person name="Chaduli D."/>
            <person name="Cazenave R."/>
            <person name="Ahrendt S."/>
            <person name="Wang J."/>
            <person name="Lipzen A."/>
            <person name="Daum C."/>
            <person name="Barry K."/>
            <person name="Grigoriev I.V."/>
            <person name="Favel A."/>
            <person name="Rosso M.N."/>
            <person name="Martin F."/>
        </authorList>
    </citation>
    <scope>NUCLEOTIDE SEQUENCE [LARGE SCALE GENOMIC DNA]</scope>
    <source>
        <strain evidence="2 3">CIRM-BRFM 2984</strain>
    </source>
</reference>
<feature type="compositionally biased region" description="Low complexity" evidence="1">
    <location>
        <begin position="619"/>
        <end position="629"/>
    </location>
</feature>
<feature type="compositionally biased region" description="Basic and acidic residues" evidence="1">
    <location>
        <begin position="565"/>
        <end position="584"/>
    </location>
</feature>
<feature type="region of interest" description="Disordered" evidence="1">
    <location>
        <begin position="1"/>
        <end position="20"/>
    </location>
</feature>
<dbReference type="Proteomes" id="UP001362999">
    <property type="component" value="Unassembled WGS sequence"/>
</dbReference>
<feature type="compositionally biased region" description="Low complexity" evidence="1">
    <location>
        <begin position="343"/>
        <end position="360"/>
    </location>
</feature>
<feature type="region of interest" description="Disordered" evidence="1">
    <location>
        <begin position="565"/>
        <end position="639"/>
    </location>
</feature>